<dbReference type="Proteomes" id="UP000182761">
    <property type="component" value="Unassembled WGS sequence"/>
</dbReference>
<protein>
    <recommendedName>
        <fullName evidence="3">Phage tail protein</fullName>
    </recommendedName>
</protein>
<keyword evidence="2" id="KW-1185">Reference proteome</keyword>
<dbReference type="AlphaFoldDB" id="A0A0X3AQ76"/>
<evidence type="ECO:0008006" key="3">
    <source>
        <dbReference type="Google" id="ProtNLM"/>
    </source>
</evidence>
<organism evidence="1 2">
    <name type="scientific">Apibacter mensalis</name>
    <dbReference type="NCBI Taxonomy" id="1586267"/>
    <lineage>
        <taxon>Bacteria</taxon>
        <taxon>Pseudomonadati</taxon>
        <taxon>Bacteroidota</taxon>
        <taxon>Flavobacteriia</taxon>
        <taxon>Flavobacteriales</taxon>
        <taxon>Weeksellaceae</taxon>
        <taxon>Apibacter</taxon>
    </lineage>
</organism>
<dbReference type="OrthoDB" id="955509at2"/>
<evidence type="ECO:0000313" key="1">
    <source>
        <dbReference type="EMBL" id="CVK16550.1"/>
    </source>
</evidence>
<dbReference type="GO" id="GO:0033104">
    <property type="term" value="C:type VI protein secretion system complex"/>
    <property type="evidence" value="ECO:0007669"/>
    <property type="project" value="InterPro"/>
</dbReference>
<name>A0A0X3AQ76_9FLAO</name>
<evidence type="ECO:0000313" key="2">
    <source>
        <dbReference type="Proteomes" id="UP000182761"/>
    </source>
</evidence>
<dbReference type="STRING" id="1586267.GCA_001418685_01411"/>
<reference evidence="1 2" key="1">
    <citation type="submission" date="2016-01" db="EMBL/GenBank/DDBJ databases">
        <authorList>
            <person name="McClelland M."/>
            <person name="Jain A."/>
            <person name="Saraogi P."/>
            <person name="Mendelson R."/>
            <person name="Westerman R."/>
            <person name="SanMiguel P."/>
            <person name="Csonka L."/>
        </authorList>
    </citation>
    <scope>NUCLEOTIDE SEQUENCE [LARGE SCALE GENOMIC DNA]</scope>
    <source>
        <strain evidence="1 2">R-53146</strain>
    </source>
</reference>
<dbReference type="Pfam" id="PF17642">
    <property type="entry name" value="TssD"/>
    <property type="match status" value="1"/>
</dbReference>
<gene>
    <name evidence="1" type="ORF">Ga0061079_10851</name>
</gene>
<proteinExistence type="predicted"/>
<sequence length="131" mass="14828">MSFIARLEVAGRKYNIINVNYSLAQETDPTGRPSSQIRGGRIEITLRSTNETRFFEWMTNSYRKKNGKVVFLKKGSNTTLKELNFTDGYVVKYKEKFDALGMGKSSITETFTISAKSISMGLGEHVNKWIG</sequence>
<dbReference type="RefSeq" id="WP_055425739.1">
    <property type="nucleotide sequence ID" value="NZ_FCOR01000008.1"/>
</dbReference>
<accession>A0A0X3AQ76</accession>
<dbReference type="InterPro" id="IPR041408">
    <property type="entry name" value="Hcp_Tssd"/>
</dbReference>
<dbReference type="EMBL" id="FCOR01000008">
    <property type="protein sequence ID" value="CVK16550.1"/>
    <property type="molecule type" value="Genomic_DNA"/>
</dbReference>